<proteinExistence type="predicted"/>
<dbReference type="Proteomes" id="UP000215914">
    <property type="component" value="Chromosome 7"/>
</dbReference>
<sequence length="173" mass="19986">MEFNEQDWELINDDGFVYRRLKRLRPESAVPAADPPPDPAAEAKARRERKKNLLLKLKTKYQQEIDHWELLSNTLQALKDRTQNQPPVVVSPVLDQRVSVLHENSSDLTHRKLAGTLVLQVEAQEATISEISRFCDVVETLCDAEEQRLRQPFIDLPIWEPNPRELIASLLED</sequence>
<evidence type="ECO:0000256" key="1">
    <source>
        <dbReference type="SAM" id="MobiDB-lite"/>
    </source>
</evidence>
<dbReference type="EMBL" id="MNCJ02000322">
    <property type="protein sequence ID" value="KAF5799667.1"/>
    <property type="molecule type" value="Genomic_DNA"/>
</dbReference>
<reference evidence="3" key="2">
    <citation type="submission" date="2017-02" db="EMBL/GenBank/DDBJ databases">
        <title>Sunflower complete genome.</title>
        <authorList>
            <person name="Langlade N."/>
            <person name="Munos S."/>
        </authorList>
    </citation>
    <scope>NUCLEOTIDE SEQUENCE [LARGE SCALE GENOMIC DNA]</scope>
    <source>
        <tissue evidence="3">Leaves</tissue>
    </source>
</reference>
<reference evidence="2" key="3">
    <citation type="submission" date="2020-06" db="EMBL/GenBank/DDBJ databases">
        <title>Helianthus annuus Genome sequencing and assembly Release 2.</title>
        <authorList>
            <person name="Gouzy J."/>
            <person name="Langlade N."/>
            <person name="Munos S."/>
        </authorList>
    </citation>
    <scope>NUCLEOTIDE SEQUENCE</scope>
    <source>
        <tissue evidence="2">Leaves</tissue>
    </source>
</reference>
<dbReference type="FunCoup" id="A0A251UC86">
    <property type="interactions" value="1073"/>
</dbReference>
<feature type="region of interest" description="Disordered" evidence="1">
    <location>
        <begin position="26"/>
        <end position="47"/>
    </location>
</feature>
<dbReference type="Gramene" id="mRNA:HanXRQr2_Chr07g0307111">
    <property type="protein sequence ID" value="mRNA:HanXRQr2_Chr07g0307111"/>
    <property type="gene ID" value="HanXRQr2_Chr07g0307111"/>
</dbReference>
<name>A0A251UC86_HELAN</name>
<protein>
    <submittedName>
        <fullName evidence="3">Uncharacterized protein</fullName>
    </submittedName>
</protein>
<accession>A0A251UC86</accession>
<evidence type="ECO:0000313" key="3">
    <source>
        <dbReference type="EMBL" id="OTG20970.1"/>
    </source>
</evidence>
<dbReference type="EMBL" id="CM007896">
    <property type="protein sequence ID" value="OTG20970.1"/>
    <property type="molecule type" value="Genomic_DNA"/>
</dbReference>
<evidence type="ECO:0000313" key="2">
    <source>
        <dbReference type="EMBL" id="KAF5799667.1"/>
    </source>
</evidence>
<dbReference type="OrthoDB" id="1930051at2759"/>
<dbReference type="InParanoid" id="A0A251UC86"/>
<evidence type="ECO:0000313" key="4">
    <source>
        <dbReference type="Proteomes" id="UP000215914"/>
    </source>
</evidence>
<dbReference type="AlphaFoldDB" id="A0A251UC86"/>
<dbReference type="PANTHER" id="PTHR35737:SF1">
    <property type="entry name" value="CRYPTIC LOCI REGULATOR"/>
    <property type="match status" value="1"/>
</dbReference>
<keyword evidence="4" id="KW-1185">Reference proteome</keyword>
<dbReference type="OMA" id="LPIWGSP"/>
<organism evidence="3 4">
    <name type="scientific">Helianthus annuus</name>
    <name type="common">Common sunflower</name>
    <dbReference type="NCBI Taxonomy" id="4232"/>
    <lineage>
        <taxon>Eukaryota</taxon>
        <taxon>Viridiplantae</taxon>
        <taxon>Streptophyta</taxon>
        <taxon>Embryophyta</taxon>
        <taxon>Tracheophyta</taxon>
        <taxon>Spermatophyta</taxon>
        <taxon>Magnoliopsida</taxon>
        <taxon>eudicotyledons</taxon>
        <taxon>Gunneridae</taxon>
        <taxon>Pentapetalae</taxon>
        <taxon>asterids</taxon>
        <taxon>campanulids</taxon>
        <taxon>Asterales</taxon>
        <taxon>Asteraceae</taxon>
        <taxon>Asteroideae</taxon>
        <taxon>Heliantheae alliance</taxon>
        <taxon>Heliantheae</taxon>
        <taxon>Helianthus</taxon>
    </lineage>
</organism>
<reference evidence="2 4" key="1">
    <citation type="journal article" date="2017" name="Nature">
        <title>The sunflower genome provides insights into oil metabolism, flowering and Asterid evolution.</title>
        <authorList>
            <person name="Badouin H."/>
            <person name="Gouzy J."/>
            <person name="Grassa C.J."/>
            <person name="Murat F."/>
            <person name="Staton S.E."/>
            <person name="Cottret L."/>
            <person name="Lelandais-Briere C."/>
            <person name="Owens G.L."/>
            <person name="Carrere S."/>
            <person name="Mayjonade B."/>
            <person name="Legrand L."/>
            <person name="Gill N."/>
            <person name="Kane N.C."/>
            <person name="Bowers J.E."/>
            <person name="Hubner S."/>
            <person name="Bellec A."/>
            <person name="Berard A."/>
            <person name="Berges H."/>
            <person name="Blanchet N."/>
            <person name="Boniface M.C."/>
            <person name="Brunel D."/>
            <person name="Catrice O."/>
            <person name="Chaidir N."/>
            <person name="Claudel C."/>
            <person name="Donnadieu C."/>
            <person name="Faraut T."/>
            <person name="Fievet G."/>
            <person name="Helmstetter N."/>
            <person name="King M."/>
            <person name="Knapp S.J."/>
            <person name="Lai Z."/>
            <person name="Le Paslier M.C."/>
            <person name="Lippi Y."/>
            <person name="Lorenzon L."/>
            <person name="Mandel J.R."/>
            <person name="Marage G."/>
            <person name="Marchand G."/>
            <person name="Marquand E."/>
            <person name="Bret-Mestries E."/>
            <person name="Morien E."/>
            <person name="Nambeesan S."/>
            <person name="Nguyen T."/>
            <person name="Pegot-Espagnet P."/>
            <person name="Pouilly N."/>
            <person name="Raftis F."/>
            <person name="Sallet E."/>
            <person name="Schiex T."/>
            <person name="Thomas J."/>
            <person name="Vandecasteele C."/>
            <person name="Vares D."/>
            <person name="Vear F."/>
            <person name="Vautrin S."/>
            <person name="Crespi M."/>
            <person name="Mangin B."/>
            <person name="Burke J.M."/>
            <person name="Salse J."/>
            <person name="Munos S."/>
            <person name="Vincourt P."/>
            <person name="Rieseberg L.H."/>
            <person name="Langlade N.B."/>
        </authorList>
    </citation>
    <scope>NUCLEOTIDE SEQUENCE [LARGE SCALE GENOMIC DNA]</scope>
    <source>
        <strain evidence="4">cv. SF193</strain>
        <tissue evidence="2">Leaves</tissue>
    </source>
</reference>
<dbReference type="PANTHER" id="PTHR35737">
    <property type="entry name" value="CRYPTIC LOCI REGULATOR"/>
    <property type="match status" value="1"/>
</dbReference>
<gene>
    <name evidence="3" type="ORF">HannXRQ_Chr07g0199031</name>
    <name evidence="2" type="ORF">HanXRQr2_Chr07g0307111</name>
</gene>